<name>A0A2M3ZRS7_9DIPT</name>
<feature type="signal peptide" evidence="1">
    <location>
        <begin position="1"/>
        <end position="27"/>
    </location>
</feature>
<feature type="chain" id="PRO_5014772750" evidence="1">
    <location>
        <begin position="28"/>
        <end position="103"/>
    </location>
</feature>
<keyword evidence="1" id="KW-0732">Signal</keyword>
<evidence type="ECO:0000256" key="1">
    <source>
        <dbReference type="SAM" id="SignalP"/>
    </source>
</evidence>
<sequence length="103" mass="11220">MLRHASAGKRLMQTVFLLHLSLSHCGAVIVVFCRPAAVLHHSHTPRLTPPPPRHKTTARGTGFFLISALDFTFGPLEAAREEGTRLYGSTAVVPTIHARSPET</sequence>
<proteinExistence type="predicted"/>
<dbReference type="AlphaFoldDB" id="A0A2M3ZRS7"/>
<accession>A0A2M3ZRS7</accession>
<evidence type="ECO:0000313" key="2">
    <source>
        <dbReference type="EMBL" id="MBW31203.1"/>
    </source>
</evidence>
<dbReference type="EMBL" id="GGFM01010452">
    <property type="protein sequence ID" value="MBW31203.1"/>
    <property type="molecule type" value="Transcribed_RNA"/>
</dbReference>
<protein>
    <submittedName>
        <fullName evidence="2">Putative secreted peptide</fullName>
    </submittedName>
</protein>
<organism evidence="2">
    <name type="scientific">Anopheles braziliensis</name>
    <dbReference type="NCBI Taxonomy" id="58242"/>
    <lineage>
        <taxon>Eukaryota</taxon>
        <taxon>Metazoa</taxon>
        <taxon>Ecdysozoa</taxon>
        <taxon>Arthropoda</taxon>
        <taxon>Hexapoda</taxon>
        <taxon>Insecta</taxon>
        <taxon>Pterygota</taxon>
        <taxon>Neoptera</taxon>
        <taxon>Endopterygota</taxon>
        <taxon>Diptera</taxon>
        <taxon>Nematocera</taxon>
        <taxon>Culicoidea</taxon>
        <taxon>Culicidae</taxon>
        <taxon>Anophelinae</taxon>
        <taxon>Anopheles</taxon>
    </lineage>
</organism>
<reference evidence="2" key="1">
    <citation type="submission" date="2018-01" db="EMBL/GenBank/DDBJ databases">
        <title>An insight into the sialome of Amazonian anophelines.</title>
        <authorList>
            <person name="Ribeiro J.M."/>
            <person name="Scarpassa V."/>
            <person name="Calvo E."/>
        </authorList>
    </citation>
    <scope>NUCLEOTIDE SEQUENCE</scope>
    <source>
        <tissue evidence="2">Salivary glands</tissue>
    </source>
</reference>